<dbReference type="Proteomes" id="UP000019374">
    <property type="component" value="Unassembled WGS sequence"/>
</dbReference>
<keyword evidence="1" id="KW-0418">Kinase</keyword>
<dbReference type="InterPro" id="IPR011009">
    <property type="entry name" value="Kinase-like_dom_sf"/>
</dbReference>
<dbReference type="SUPFAM" id="SSF56112">
    <property type="entry name" value="Protein kinase-like (PK-like)"/>
    <property type="match status" value="1"/>
</dbReference>
<protein>
    <submittedName>
        <fullName evidence="1">Protein kinase-like domain protein</fullName>
    </submittedName>
</protein>
<dbReference type="EMBL" id="KE652206">
    <property type="protein sequence ID" value="EQL03518.1"/>
    <property type="molecule type" value="Genomic_DNA"/>
</dbReference>
<reference evidence="1 2" key="1">
    <citation type="journal article" date="2013" name="Chin. Sci. Bull.">
        <title>Genome survey uncovers the secrets of sex and lifestyle in caterpillar fungus.</title>
        <authorList>
            <person name="Hu X."/>
            <person name="Zhang Y."/>
            <person name="Xiao G."/>
            <person name="Zheng P."/>
            <person name="Xia Y."/>
            <person name="Zhang X."/>
            <person name="St Leger R.J."/>
            <person name="Liu X."/>
            <person name="Wang C."/>
        </authorList>
    </citation>
    <scope>NUCLEOTIDE SEQUENCE [LARGE SCALE GENOMIC DNA]</scope>
    <source>
        <strain evidence="2">Co18 / CGMCC 3.14243</strain>
        <tissue evidence="1">Fruit-body</tissue>
    </source>
</reference>
<dbReference type="PANTHER" id="PTHR21310:SF15">
    <property type="entry name" value="AMINOGLYCOSIDE PHOSPHOTRANSFERASE DOMAIN-CONTAINING PROTEIN"/>
    <property type="match status" value="1"/>
</dbReference>
<dbReference type="HOGENOM" id="CLU_043196_0_0_1"/>
<accession>T5ANV8</accession>
<proteinExistence type="predicted"/>
<dbReference type="InterPro" id="IPR051678">
    <property type="entry name" value="AGP_Transferase"/>
</dbReference>
<organism evidence="1 2">
    <name type="scientific">Ophiocordyceps sinensis (strain Co18 / CGMCC 3.14243)</name>
    <name type="common">Yarsagumba caterpillar fungus</name>
    <name type="synonym">Hirsutella sinensis</name>
    <dbReference type="NCBI Taxonomy" id="911162"/>
    <lineage>
        <taxon>Eukaryota</taxon>
        <taxon>Fungi</taxon>
        <taxon>Dikarya</taxon>
        <taxon>Ascomycota</taxon>
        <taxon>Pezizomycotina</taxon>
        <taxon>Sordariomycetes</taxon>
        <taxon>Hypocreomycetidae</taxon>
        <taxon>Hypocreales</taxon>
        <taxon>Ophiocordycipitaceae</taxon>
        <taxon>Ophiocordyceps</taxon>
    </lineage>
</organism>
<keyword evidence="1" id="KW-0808">Transferase</keyword>
<dbReference type="GO" id="GO:0016301">
    <property type="term" value="F:kinase activity"/>
    <property type="evidence" value="ECO:0007669"/>
    <property type="project" value="UniProtKB-KW"/>
</dbReference>
<dbReference type="PANTHER" id="PTHR21310">
    <property type="entry name" value="AMINOGLYCOSIDE PHOSPHOTRANSFERASE-RELATED-RELATED"/>
    <property type="match status" value="1"/>
</dbReference>
<dbReference type="OrthoDB" id="4913816at2759"/>
<evidence type="ECO:0000313" key="2">
    <source>
        <dbReference type="Proteomes" id="UP000019374"/>
    </source>
</evidence>
<name>T5ANV8_OPHSC</name>
<dbReference type="AlphaFoldDB" id="T5ANV8"/>
<gene>
    <name evidence="1" type="ORF">OCS_00752</name>
</gene>
<evidence type="ECO:0000313" key="1">
    <source>
        <dbReference type="EMBL" id="EQL03518.1"/>
    </source>
</evidence>
<sequence>MTHKEDWESYSAQYAAAEARHMDELCRRIDGVKLCARASALRGGVPCTVDLSRKKLSAMMGNQNCHVEIAFEDNITWLARFRLTWTSSPPPEVRDFVLRSEAATMMFLQQHTRVPSPRSDPLNALGAGYILMDKLDGKPLEWDGATPAQREKIMQQLADVFLDLESHPFDAMGSLVCAADGAEVELQGLAHVATFRMGGGGPLGPFSSSVEGTHFTSRGQFFLKHPDDKGDHILVNDQFEIVGMIDWEWMQTASRAGAFCSPCMMWPVADFYNGSNDLTTDEMRLADIFRERGRHDLAECVVNGRRVQRLLFGLGPDGSFLDDKTFGSLLLGLRRAVDSSEERWEQWMAKALERWKTDESLQRLLKLEKSRKTHDVP</sequence>
<dbReference type="eggNOG" id="ENOG502S1E7">
    <property type="taxonomic scope" value="Eukaryota"/>
</dbReference>